<accession>A0A0F5Y8G1</accession>
<dbReference type="PATRIC" id="fig|1637645.4.peg.414"/>
<dbReference type="RefSeq" id="WP_046282371.1">
    <property type="nucleotide sequence ID" value="NZ_LATL02000023.1"/>
</dbReference>
<dbReference type="InterPro" id="IPR017937">
    <property type="entry name" value="Thioredoxin_CS"/>
</dbReference>
<protein>
    <submittedName>
        <fullName evidence="2">Thioredoxin</fullName>
    </submittedName>
</protein>
<dbReference type="Pfam" id="PF14559">
    <property type="entry name" value="TPR_19"/>
    <property type="match status" value="1"/>
</dbReference>
<evidence type="ECO:0000313" key="2">
    <source>
        <dbReference type="EMBL" id="KKD34505.1"/>
    </source>
</evidence>
<reference evidence="2 3" key="1">
    <citation type="submission" date="2015-06" db="EMBL/GenBank/DDBJ databases">
        <title>Draft genome assembly of filamentous brackish cyanobacterium Limnoraphis robusta strain CS-951.</title>
        <authorList>
            <person name="Willis A."/>
            <person name="Parks M."/>
            <person name="Burford M.A."/>
        </authorList>
    </citation>
    <scope>NUCLEOTIDE SEQUENCE [LARGE SCALE GENOMIC DNA]</scope>
    <source>
        <strain evidence="2 3">CS-951</strain>
    </source>
</reference>
<proteinExistence type="predicted"/>
<dbReference type="Gene3D" id="1.25.40.10">
    <property type="entry name" value="Tetratricopeptide repeat domain"/>
    <property type="match status" value="2"/>
</dbReference>
<dbReference type="OrthoDB" id="9790390at2"/>
<dbReference type="GO" id="GO:0045454">
    <property type="term" value="P:cell redox homeostasis"/>
    <property type="evidence" value="ECO:0007669"/>
    <property type="project" value="TreeGrafter"/>
</dbReference>
<dbReference type="AlphaFoldDB" id="A0A0F5Y8G1"/>
<dbReference type="InterPro" id="IPR011990">
    <property type="entry name" value="TPR-like_helical_dom_sf"/>
</dbReference>
<organism evidence="2 3">
    <name type="scientific">Limnoraphis robusta CS-951</name>
    <dbReference type="NCBI Taxonomy" id="1637645"/>
    <lineage>
        <taxon>Bacteria</taxon>
        <taxon>Bacillati</taxon>
        <taxon>Cyanobacteriota</taxon>
        <taxon>Cyanophyceae</taxon>
        <taxon>Oscillatoriophycideae</taxon>
        <taxon>Oscillatoriales</taxon>
        <taxon>Sirenicapillariaceae</taxon>
        <taxon>Limnoraphis</taxon>
    </lineage>
</organism>
<dbReference type="Proteomes" id="UP000033607">
    <property type="component" value="Unassembled WGS sequence"/>
</dbReference>
<dbReference type="SUPFAM" id="SSF52833">
    <property type="entry name" value="Thioredoxin-like"/>
    <property type="match status" value="1"/>
</dbReference>
<dbReference type="CDD" id="cd02947">
    <property type="entry name" value="TRX_family"/>
    <property type="match status" value="1"/>
</dbReference>
<dbReference type="EMBL" id="LATL02000023">
    <property type="protein sequence ID" value="KKD34505.1"/>
    <property type="molecule type" value="Genomic_DNA"/>
</dbReference>
<comment type="caution">
    <text evidence="2">The sequence shown here is derived from an EMBL/GenBank/DDBJ whole genome shotgun (WGS) entry which is preliminary data.</text>
</comment>
<dbReference type="SUPFAM" id="SSF48452">
    <property type="entry name" value="TPR-like"/>
    <property type="match status" value="1"/>
</dbReference>
<gene>
    <name evidence="2" type="ORF">WN50_30435</name>
</gene>
<dbReference type="PANTHER" id="PTHR43601:SF3">
    <property type="entry name" value="THIOREDOXIN, MITOCHONDRIAL"/>
    <property type="match status" value="1"/>
</dbReference>
<feature type="domain" description="Thioredoxin" evidence="1">
    <location>
        <begin position="1"/>
        <end position="108"/>
    </location>
</feature>
<evidence type="ECO:0000313" key="3">
    <source>
        <dbReference type="Proteomes" id="UP000033607"/>
    </source>
</evidence>
<dbReference type="PANTHER" id="PTHR43601">
    <property type="entry name" value="THIOREDOXIN, MITOCHONDRIAL"/>
    <property type="match status" value="1"/>
</dbReference>
<name>A0A0F5Y8G1_9CYAN</name>
<dbReference type="InterPro" id="IPR013766">
    <property type="entry name" value="Thioredoxin_domain"/>
</dbReference>
<sequence length="272" mass="31361">MGYSIEVNSDNFEREVLQKSDEQIILVDFFATWCGPCQLMKPLLEKLVEEYDFILAKVDIDKNPDLANTYNVEGVPDVRIVQQGEVLPGFVGALNEVQLRQLLGQLNFKSEVDQEFAKIKTAIVNRDLDLAQNLFKQLLKKYPNQPDLTLQAALFFIEMKQSDEATQLLTTISEDQREYYPKAQALKQLIEFQAVVQQPGTTELDQLYAQACRFTLEKNYPQALKTFLEVVKIDRSYKNDGARKAMLSLFELLGDDHSLTKEYRKQLMLQLY</sequence>
<evidence type="ECO:0000259" key="1">
    <source>
        <dbReference type="PROSITE" id="PS51352"/>
    </source>
</evidence>
<dbReference type="Pfam" id="PF00085">
    <property type="entry name" value="Thioredoxin"/>
    <property type="match status" value="1"/>
</dbReference>
<dbReference type="Gene3D" id="3.40.30.10">
    <property type="entry name" value="Glutaredoxin"/>
    <property type="match status" value="1"/>
</dbReference>
<dbReference type="InterPro" id="IPR036249">
    <property type="entry name" value="Thioredoxin-like_sf"/>
</dbReference>
<dbReference type="PROSITE" id="PS51352">
    <property type="entry name" value="THIOREDOXIN_2"/>
    <property type="match status" value="1"/>
</dbReference>
<dbReference type="Pfam" id="PF14561">
    <property type="entry name" value="TPR_20"/>
    <property type="match status" value="1"/>
</dbReference>
<dbReference type="GO" id="GO:0006950">
    <property type="term" value="P:response to stress"/>
    <property type="evidence" value="ECO:0007669"/>
    <property type="project" value="UniProtKB-ARBA"/>
</dbReference>
<dbReference type="PROSITE" id="PS00194">
    <property type="entry name" value="THIOREDOXIN_1"/>
    <property type="match status" value="1"/>
</dbReference>